<keyword evidence="3" id="KW-1185">Reference proteome</keyword>
<dbReference type="OrthoDB" id="4529294at2"/>
<comment type="caution">
    <text evidence="2">The sequence shown here is derived from an EMBL/GenBank/DDBJ whole genome shotgun (WGS) entry which is preliminary data.</text>
</comment>
<dbReference type="Gene3D" id="1.25.40.10">
    <property type="entry name" value="Tetratricopeptide repeat domain"/>
    <property type="match status" value="1"/>
</dbReference>
<accession>A0A4Q7KCZ0</accession>
<dbReference type="GO" id="GO:0043531">
    <property type="term" value="F:ADP binding"/>
    <property type="evidence" value="ECO:0007669"/>
    <property type="project" value="InterPro"/>
</dbReference>
<dbReference type="Proteomes" id="UP000294257">
    <property type="component" value="Unassembled WGS sequence"/>
</dbReference>
<dbReference type="InterPro" id="IPR002182">
    <property type="entry name" value="NB-ARC"/>
</dbReference>
<evidence type="ECO:0000259" key="1">
    <source>
        <dbReference type="SMART" id="SM00382"/>
    </source>
</evidence>
<proteinExistence type="predicted"/>
<dbReference type="PANTHER" id="PTHR47691">
    <property type="entry name" value="REGULATOR-RELATED"/>
    <property type="match status" value="1"/>
</dbReference>
<dbReference type="SMART" id="SM00382">
    <property type="entry name" value="AAA"/>
    <property type="match status" value="1"/>
</dbReference>
<evidence type="ECO:0000313" key="3">
    <source>
        <dbReference type="Proteomes" id="UP000294257"/>
    </source>
</evidence>
<dbReference type="InterPro" id="IPR027417">
    <property type="entry name" value="P-loop_NTPase"/>
</dbReference>
<organism evidence="2 3">
    <name type="scientific">Herbihabitans rhizosphaerae</name>
    <dbReference type="NCBI Taxonomy" id="1872711"/>
    <lineage>
        <taxon>Bacteria</taxon>
        <taxon>Bacillati</taxon>
        <taxon>Actinomycetota</taxon>
        <taxon>Actinomycetes</taxon>
        <taxon>Pseudonocardiales</taxon>
        <taxon>Pseudonocardiaceae</taxon>
        <taxon>Herbihabitans</taxon>
    </lineage>
</organism>
<dbReference type="Pfam" id="PF00931">
    <property type="entry name" value="NB-ARC"/>
    <property type="match status" value="1"/>
</dbReference>
<dbReference type="AlphaFoldDB" id="A0A4Q7KCZ0"/>
<dbReference type="PRINTS" id="PR00364">
    <property type="entry name" value="DISEASERSIST"/>
</dbReference>
<reference evidence="2 3" key="1">
    <citation type="submission" date="2019-02" db="EMBL/GenBank/DDBJ databases">
        <title>Genomic Encyclopedia of Type Strains, Phase IV (KMG-IV): sequencing the most valuable type-strain genomes for metagenomic binning, comparative biology and taxonomic classification.</title>
        <authorList>
            <person name="Goeker M."/>
        </authorList>
    </citation>
    <scope>NUCLEOTIDE SEQUENCE [LARGE SCALE GENOMIC DNA]</scope>
    <source>
        <strain evidence="2 3">DSM 101727</strain>
    </source>
</reference>
<protein>
    <submittedName>
        <fullName evidence="2">NB-ARC domain-containing protein</fullName>
    </submittedName>
</protein>
<dbReference type="EMBL" id="SGWQ01000015">
    <property type="protein sequence ID" value="RZS31195.1"/>
    <property type="molecule type" value="Genomic_DNA"/>
</dbReference>
<dbReference type="InterPro" id="IPR003593">
    <property type="entry name" value="AAA+_ATPase"/>
</dbReference>
<sequence>MGTVLPMKPWCVGRDEQTETVTGWQVDAVRERVPLLVLITGEPGAGKTTLTVAVAYALANDYPDGVLFCDCGGSAPGGATPVEDVASRLLAQLRENVPDDPRQRVDALRSHLGGRRILLVLDDVGDAHQVKELLGDMSRSAVLVTSRQRLPELENARFKSIMLGGLNDTAAEVIVTTLANPPLATVARPVITELNKICGGLPVALAMAAARLRDGDDSPEEFVEALRTGRVLDEVDIDGTLQKLFDAVYRGVNPDEARAYPLLALIPGRHFGFTEAAAALDLPDRAAKHLVRRLVHKLMVVDLGAERPEHRGLFRYHDLVREYATEVASTDLAEEVRDETVRRVIVARLLRLGALAKAYSKRPKPFGAEWAYDEADPSFDGDGVHAAEELDREWPNLIASARRAAELDQRRLVTAFPPALWPFAYQTGRCSVVIDLYIRALDYRDHEPEVTWQLRRDLAGLYERIGEHDLADESIALAFAVGYRKGDESLYTWRGLALESRGDLAEAQRAMDLAREAVPLMEDPEQERRALVLIDMHCARITWKRGVSEELDKAEQAAIRAHAGFVERGDEQVNEALCVELIARIRGDRGDVDAAIRLGEDARAMFLRGRLASRAINLLEWLAETADAAGRADDAARYRAEAEELRDGHDQ</sequence>
<evidence type="ECO:0000313" key="2">
    <source>
        <dbReference type="EMBL" id="RZS31195.1"/>
    </source>
</evidence>
<dbReference type="Gene3D" id="3.40.50.300">
    <property type="entry name" value="P-loop containing nucleotide triphosphate hydrolases"/>
    <property type="match status" value="1"/>
</dbReference>
<feature type="domain" description="AAA+ ATPase" evidence="1">
    <location>
        <begin position="33"/>
        <end position="198"/>
    </location>
</feature>
<gene>
    <name evidence="2" type="ORF">EV193_11574</name>
</gene>
<name>A0A4Q7KCZ0_9PSEU</name>
<dbReference type="RefSeq" id="WP_130348338.1">
    <property type="nucleotide sequence ID" value="NZ_SGWQ01000015.1"/>
</dbReference>
<dbReference type="SUPFAM" id="SSF52540">
    <property type="entry name" value="P-loop containing nucleoside triphosphate hydrolases"/>
    <property type="match status" value="1"/>
</dbReference>
<dbReference type="PANTHER" id="PTHR47691:SF3">
    <property type="entry name" value="HTH-TYPE TRANSCRIPTIONAL REGULATOR RV0890C-RELATED"/>
    <property type="match status" value="1"/>
</dbReference>
<dbReference type="InterPro" id="IPR011990">
    <property type="entry name" value="TPR-like_helical_dom_sf"/>
</dbReference>